<evidence type="ECO:0000256" key="11">
    <source>
        <dbReference type="RuleBase" id="RU000473"/>
    </source>
</evidence>
<dbReference type="PROSITE" id="PS00667">
    <property type="entry name" value="COMPLEX1_ND1_1"/>
    <property type="match status" value="1"/>
</dbReference>
<dbReference type="EC" id="7.1.1.2" evidence="11"/>
<comment type="subcellular location">
    <subcellularLocation>
        <location evidence="10">Mitochondrion inner membrane</location>
        <topology evidence="10">Multi-pass membrane protein</topology>
    </subcellularLocation>
    <subcellularLocation>
        <location evidence="2">Mitochondrion membrane</location>
        <topology evidence="2">Multi-pass membrane protein</topology>
    </subcellularLocation>
</comment>
<name>A0A4P8DNC0_9CRUS</name>
<dbReference type="InterPro" id="IPR018086">
    <property type="entry name" value="NADH_UbQ_OxRdtase_su1_CS"/>
</dbReference>
<protein>
    <recommendedName>
        <fullName evidence="4 11">NADH-ubiquinone oxidoreductase chain 1</fullName>
        <ecNumber evidence="11">7.1.1.2</ecNumber>
    </recommendedName>
</protein>
<geneLocation type="mitochondrion" evidence="13"/>
<dbReference type="EMBL" id="MK790137">
    <property type="protein sequence ID" value="QCL17190.1"/>
    <property type="molecule type" value="Genomic_DNA"/>
</dbReference>
<keyword evidence="9 12" id="KW-0472">Membrane</keyword>
<reference evidence="13" key="1">
    <citation type="submission" date="2019-04" db="EMBL/GenBank/DDBJ databases">
        <title>The complete mitogenome of Asotana magnifica.</title>
        <authorList>
            <person name="Zou H."/>
            <person name="Jakovlic I."/>
            <person name="Zhang D."/>
            <person name="Hua C.-J."/>
        </authorList>
    </citation>
    <scope>NUCLEOTIDE SEQUENCE</scope>
</reference>
<evidence type="ECO:0000256" key="12">
    <source>
        <dbReference type="SAM" id="Phobius"/>
    </source>
</evidence>
<feature type="transmembrane region" description="Helical" evidence="12">
    <location>
        <begin position="219"/>
        <end position="242"/>
    </location>
</feature>
<evidence type="ECO:0000256" key="10">
    <source>
        <dbReference type="RuleBase" id="RU000471"/>
    </source>
</evidence>
<gene>
    <name evidence="13" type="primary">nad1</name>
</gene>
<keyword evidence="6 10" id="KW-0812">Transmembrane</keyword>
<feature type="transmembrane region" description="Helical" evidence="12">
    <location>
        <begin position="6"/>
        <end position="25"/>
    </location>
</feature>
<keyword evidence="5" id="KW-0813">Transport</keyword>
<dbReference type="PROSITE" id="PS00668">
    <property type="entry name" value="COMPLEX1_ND1_2"/>
    <property type="match status" value="1"/>
</dbReference>
<comment type="similarity">
    <text evidence="3 10">Belongs to the complex I subunit 1 family.</text>
</comment>
<feature type="transmembrane region" description="Helical" evidence="12">
    <location>
        <begin position="146"/>
        <end position="164"/>
    </location>
</feature>
<evidence type="ECO:0000256" key="4">
    <source>
        <dbReference type="ARBA" id="ARBA00021009"/>
    </source>
</evidence>
<proteinExistence type="inferred from homology"/>
<evidence type="ECO:0000256" key="9">
    <source>
        <dbReference type="ARBA" id="ARBA00023136"/>
    </source>
</evidence>
<dbReference type="GO" id="GO:0008137">
    <property type="term" value="F:NADH dehydrogenase (ubiquinone) activity"/>
    <property type="evidence" value="ECO:0007669"/>
    <property type="project" value="UniProtKB-EC"/>
</dbReference>
<keyword evidence="11 13" id="KW-0496">Mitochondrion</keyword>
<accession>A0A4P8DNC0</accession>
<comment type="catalytic activity">
    <reaction evidence="11">
        <text>a ubiquinone + NADH + 5 H(+)(in) = a ubiquinol + NAD(+) + 4 H(+)(out)</text>
        <dbReference type="Rhea" id="RHEA:29091"/>
        <dbReference type="Rhea" id="RHEA-COMP:9565"/>
        <dbReference type="Rhea" id="RHEA-COMP:9566"/>
        <dbReference type="ChEBI" id="CHEBI:15378"/>
        <dbReference type="ChEBI" id="CHEBI:16389"/>
        <dbReference type="ChEBI" id="CHEBI:17976"/>
        <dbReference type="ChEBI" id="CHEBI:57540"/>
        <dbReference type="ChEBI" id="CHEBI:57945"/>
        <dbReference type="EC" id="7.1.1.2"/>
    </reaction>
</comment>
<keyword evidence="10" id="KW-0520">NAD</keyword>
<evidence type="ECO:0000256" key="2">
    <source>
        <dbReference type="ARBA" id="ARBA00004225"/>
    </source>
</evidence>
<evidence type="ECO:0000256" key="6">
    <source>
        <dbReference type="ARBA" id="ARBA00022692"/>
    </source>
</evidence>
<keyword evidence="8 11" id="KW-0830">Ubiquinone</keyword>
<organism evidence="13">
    <name type="scientific">Asotana magnifica</name>
    <dbReference type="NCBI Taxonomy" id="2528170"/>
    <lineage>
        <taxon>Eukaryota</taxon>
        <taxon>Metazoa</taxon>
        <taxon>Ecdysozoa</taxon>
        <taxon>Arthropoda</taxon>
        <taxon>Crustacea</taxon>
        <taxon>Multicrustacea</taxon>
        <taxon>Malacostraca</taxon>
        <taxon>Eumalacostraca</taxon>
        <taxon>Peracarida</taxon>
        <taxon>Isopoda</taxon>
        <taxon>Cymothoidae</taxon>
        <taxon>Asotana</taxon>
    </lineage>
</organism>
<feature type="transmembrane region" description="Helical" evidence="12">
    <location>
        <begin position="70"/>
        <end position="91"/>
    </location>
</feature>
<dbReference type="GO" id="GO:0005743">
    <property type="term" value="C:mitochondrial inner membrane"/>
    <property type="evidence" value="ECO:0007669"/>
    <property type="project" value="UniProtKB-SubCell"/>
</dbReference>
<feature type="transmembrane region" description="Helical" evidence="12">
    <location>
        <begin position="103"/>
        <end position="125"/>
    </location>
</feature>
<feature type="transmembrane region" description="Helical" evidence="12">
    <location>
        <begin position="248"/>
        <end position="266"/>
    </location>
</feature>
<dbReference type="HAMAP" id="MF_01350">
    <property type="entry name" value="NDH1_NuoH"/>
    <property type="match status" value="1"/>
</dbReference>
<dbReference type="GO" id="GO:0003954">
    <property type="term" value="F:NADH dehydrogenase activity"/>
    <property type="evidence" value="ECO:0007669"/>
    <property type="project" value="TreeGrafter"/>
</dbReference>
<sequence>MLIVLLKVSILLVSVLLGVAFVTYYERKFLGYVQIRKGPNKVGYKGLFQPFSDAVKLFVKEVILMNYSNYFMFTCSPFFMVWLMLVIWLGFPSLFGFMEMKLSIVFILCCLSLGVYPALMAGWFSNSKYPMLGGLRVVAQTISYEVSMILIMLSFVVLVSSYGLDDYLGFGFWMVFISVPLCCVWFVSMLVELSRTPFDLSEGESELVSGFNTEYSGGFFVLFFLAEYGMIMFFSGLFSLLFLGGGDMVGSLFLKIVFMVLIVVWVRGVLPRVRYDKLMMLTWKVFLPCSLFYLVFFYNLSLCFLG</sequence>
<comment type="function">
    <text evidence="1">Core subunit of the mitochondrial membrane respiratory chain NADH dehydrogenase (Complex I) that is believed to belong to the minimal assembly required for catalysis. Complex I functions in the transfer of electrons from NADH to the respiratory chain. The immediate electron acceptor for the enzyme is believed to be ubiquinone.</text>
</comment>
<evidence type="ECO:0000313" key="13">
    <source>
        <dbReference type="EMBL" id="QCL17190.1"/>
    </source>
</evidence>
<keyword evidence="7 12" id="KW-1133">Transmembrane helix</keyword>
<dbReference type="AlphaFoldDB" id="A0A4P8DNC0"/>
<dbReference type="InterPro" id="IPR001694">
    <property type="entry name" value="NADH_UbQ_OxRdtase_su1/FPO"/>
</dbReference>
<evidence type="ECO:0000256" key="5">
    <source>
        <dbReference type="ARBA" id="ARBA00022448"/>
    </source>
</evidence>
<dbReference type="Pfam" id="PF00146">
    <property type="entry name" value="NADHdh"/>
    <property type="match status" value="1"/>
</dbReference>
<evidence type="ECO:0000256" key="7">
    <source>
        <dbReference type="ARBA" id="ARBA00022989"/>
    </source>
</evidence>
<dbReference type="PANTHER" id="PTHR11432">
    <property type="entry name" value="NADH DEHYDROGENASE SUBUNIT 1"/>
    <property type="match status" value="1"/>
</dbReference>
<evidence type="ECO:0000256" key="1">
    <source>
        <dbReference type="ARBA" id="ARBA00003257"/>
    </source>
</evidence>
<evidence type="ECO:0000256" key="8">
    <source>
        <dbReference type="ARBA" id="ARBA00023075"/>
    </source>
</evidence>
<dbReference type="PANTHER" id="PTHR11432:SF3">
    <property type="entry name" value="NADH-UBIQUINONE OXIDOREDUCTASE CHAIN 1"/>
    <property type="match status" value="1"/>
</dbReference>
<feature type="transmembrane region" description="Helical" evidence="12">
    <location>
        <begin position="278"/>
        <end position="300"/>
    </location>
</feature>
<evidence type="ECO:0000256" key="3">
    <source>
        <dbReference type="ARBA" id="ARBA00010535"/>
    </source>
</evidence>
<dbReference type="GO" id="GO:0009060">
    <property type="term" value="P:aerobic respiration"/>
    <property type="evidence" value="ECO:0007669"/>
    <property type="project" value="TreeGrafter"/>
</dbReference>
<feature type="transmembrane region" description="Helical" evidence="12">
    <location>
        <begin position="170"/>
        <end position="191"/>
    </location>
</feature>